<evidence type="ECO:0000313" key="1">
    <source>
        <dbReference type="EMBL" id="MBX42959.1"/>
    </source>
</evidence>
<organism evidence="1">
    <name type="scientific">Rhizophora mucronata</name>
    <name type="common">Asiatic mangrove</name>
    <dbReference type="NCBI Taxonomy" id="61149"/>
    <lineage>
        <taxon>Eukaryota</taxon>
        <taxon>Viridiplantae</taxon>
        <taxon>Streptophyta</taxon>
        <taxon>Embryophyta</taxon>
        <taxon>Tracheophyta</taxon>
        <taxon>Spermatophyta</taxon>
        <taxon>Magnoliopsida</taxon>
        <taxon>eudicotyledons</taxon>
        <taxon>Gunneridae</taxon>
        <taxon>Pentapetalae</taxon>
        <taxon>rosids</taxon>
        <taxon>fabids</taxon>
        <taxon>Malpighiales</taxon>
        <taxon>Rhizophoraceae</taxon>
        <taxon>Rhizophora</taxon>
    </lineage>
</organism>
<protein>
    <submittedName>
        <fullName evidence="1">Uncharacterized protein</fullName>
    </submittedName>
</protein>
<dbReference type="EMBL" id="GGEC01062475">
    <property type="protein sequence ID" value="MBX42959.1"/>
    <property type="molecule type" value="Transcribed_RNA"/>
</dbReference>
<proteinExistence type="predicted"/>
<name>A0A2P2NKC9_RHIMU</name>
<reference evidence="1" key="1">
    <citation type="submission" date="2018-02" db="EMBL/GenBank/DDBJ databases">
        <title>Rhizophora mucronata_Transcriptome.</title>
        <authorList>
            <person name="Meera S.P."/>
            <person name="Sreeshan A."/>
            <person name="Augustine A."/>
        </authorList>
    </citation>
    <scope>NUCLEOTIDE SEQUENCE</scope>
    <source>
        <tissue evidence="1">Leaf</tissue>
    </source>
</reference>
<accession>A0A2P2NKC9</accession>
<sequence>MLELLHRPQRLVLLGYYQCDYCR</sequence>
<dbReference type="AlphaFoldDB" id="A0A2P2NKC9"/>